<feature type="site" description="Transition state stabilizer" evidence="8">
    <location>
        <position position="134"/>
    </location>
</feature>
<dbReference type="EC" id="2.4.99.12" evidence="2 9"/>
<evidence type="ECO:0000256" key="5">
    <source>
        <dbReference type="ARBA" id="ARBA00031445"/>
    </source>
</evidence>
<evidence type="ECO:0000259" key="10">
    <source>
        <dbReference type="Pfam" id="PF04413"/>
    </source>
</evidence>
<protein>
    <recommendedName>
        <fullName evidence="3 9">3-deoxy-D-manno-octulosonic acid transferase</fullName>
        <shortName evidence="9">Kdo transferase</shortName>
        <ecNumber evidence="2 9">2.4.99.12</ecNumber>
    </recommendedName>
    <alternativeName>
        <fullName evidence="5 9">Lipid IV(A) 3-deoxy-D-manno-octulosonic acid transferase</fullName>
    </alternativeName>
</protein>
<dbReference type="Proteomes" id="UP000321413">
    <property type="component" value="Unassembled WGS sequence"/>
</dbReference>
<evidence type="ECO:0000256" key="8">
    <source>
        <dbReference type="PIRSR" id="PIRSR639901-2"/>
    </source>
</evidence>
<evidence type="ECO:0000256" key="7">
    <source>
        <dbReference type="PIRSR" id="PIRSR639901-1"/>
    </source>
</evidence>
<dbReference type="UniPathway" id="UPA00958"/>
<accession>A0A5C7G7M2</accession>
<name>A0A5C7G7M2_9BURK</name>
<keyword evidence="9" id="KW-0448">Lipopolysaccharide biosynthesis</keyword>
<dbReference type="Gene3D" id="3.40.50.11720">
    <property type="entry name" value="3-Deoxy-D-manno-octulosonic-acid transferase, N-terminal domain"/>
    <property type="match status" value="1"/>
</dbReference>
<comment type="caution">
    <text evidence="11">The sequence shown here is derived from an EMBL/GenBank/DDBJ whole genome shotgun (WGS) entry which is preliminary data.</text>
</comment>
<dbReference type="RefSeq" id="WP_147933348.1">
    <property type="nucleotide sequence ID" value="NZ_VPFD01000002.1"/>
</dbReference>
<comment type="pathway">
    <text evidence="1 9">Bacterial outer membrane biogenesis; LPS core biosynthesis.</text>
</comment>
<evidence type="ECO:0000313" key="11">
    <source>
        <dbReference type="EMBL" id="TXG02030.1"/>
    </source>
</evidence>
<feature type="site" description="Transition state stabilizer" evidence="8">
    <location>
        <position position="210"/>
    </location>
</feature>
<reference evidence="11 12" key="1">
    <citation type="submission" date="2019-08" db="EMBL/GenBank/DDBJ databases">
        <title>Massilia golmudensis sp. nov., isolated from sand in the Qinghai-Tibetan Plateau.</title>
        <authorList>
            <person name="Zhang B."/>
        </authorList>
    </citation>
    <scope>NUCLEOTIDE SEQUENCE [LARGE SCALE GENOMIC DNA]</scope>
    <source>
        <strain evidence="11 12">GEM5</strain>
    </source>
</reference>
<evidence type="ECO:0000256" key="2">
    <source>
        <dbReference type="ARBA" id="ARBA00012621"/>
    </source>
</evidence>
<dbReference type="GO" id="GO:0005886">
    <property type="term" value="C:plasma membrane"/>
    <property type="evidence" value="ECO:0007669"/>
    <property type="project" value="UniProtKB-SubCell"/>
</dbReference>
<evidence type="ECO:0000313" key="12">
    <source>
        <dbReference type="Proteomes" id="UP000321413"/>
    </source>
</evidence>
<comment type="subcellular location">
    <subcellularLocation>
        <location evidence="9">Cell membrane</location>
    </subcellularLocation>
</comment>
<dbReference type="Pfam" id="PF04413">
    <property type="entry name" value="Glycos_transf_N"/>
    <property type="match status" value="1"/>
</dbReference>
<dbReference type="PANTHER" id="PTHR42755">
    <property type="entry name" value="3-DEOXY-MANNO-OCTULOSONATE CYTIDYLYLTRANSFERASE"/>
    <property type="match status" value="1"/>
</dbReference>
<dbReference type="InterPro" id="IPR007507">
    <property type="entry name" value="Glycos_transf_N"/>
</dbReference>
<sequence length="428" mass="46625">MNRTLYSALWWVAMPAVLGRLWWRGRKEPGYRAHWGERLALDGPAPGDRPTIMVHAVSVGETRAAEPVVDALLAAYPDCRILLTHMTPTGRATGKSLFAHHGERVVQSYLPYDTGAMTRRFLRRHRPRACILMETEVWPNLIHACKQLAVPIVLANARLSEKSLKRGRKAGAVMLEAARGFTLVAAQTELDAERIRSLGAPNVVVTGSVKFDVTPPPAALEKGDWLRSRIRSGGPERPVFLCASTREGEEALILDAWQRMPDKPSGALLALVPRHPQRFDEVAELVAARGFTLARRSRLDLDHGVDGADVLLGDSMGEMFAYYAACDCAYIGGSLLPLGGQNLIEACALGKPVLVGEHTFNFLDATNEAVGDGAALRVPDAEALVAAAVRLLGDVAARVAMGEKALAFARRHRGATLRTVELVQRHIR</sequence>
<organism evidence="11 12">
    <name type="scientific">Massilia arenae</name>
    <dbReference type="NCBI Taxonomy" id="2603288"/>
    <lineage>
        <taxon>Bacteria</taxon>
        <taxon>Pseudomonadati</taxon>
        <taxon>Pseudomonadota</taxon>
        <taxon>Betaproteobacteria</taxon>
        <taxon>Burkholderiales</taxon>
        <taxon>Oxalobacteraceae</taxon>
        <taxon>Telluria group</taxon>
        <taxon>Massilia</taxon>
    </lineage>
</organism>
<dbReference type="NCBIfam" id="NF004386">
    <property type="entry name" value="PRK05749.1-2"/>
    <property type="match status" value="1"/>
</dbReference>
<evidence type="ECO:0000256" key="9">
    <source>
        <dbReference type="RuleBase" id="RU365103"/>
    </source>
</evidence>
<dbReference type="GO" id="GO:0043842">
    <property type="term" value="F:Kdo transferase activity"/>
    <property type="evidence" value="ECO:0007669"/>
    <property type="project" value="UniProtKB-EC"/>
</dbReference>
<keyword evidence="12" id="KW-1185">Reference proteome</keyword>
<keyword evidence="9" id="KW-0472">Membrane</keyword>
<dbReference type="GO" id="GO:0009245">
    <property type="term" value="P:lipid A biosynthetic process"/>
    <property type="evidence" value="ECO:0007669"/>
    <property type="project" value="TreeGrafter"/>
</dbReference>
<dbReference type="EMBL" id="VPFD01000002">
    <property type="protein sequence ID" value="TXG02030.1"/>
    <property type="molecule type" value="Genomic_DNA"/>
</dbReference>
<dbReference type="GO" id="GO:0009244">
    <property type="term" value="P:lipopolysaccharide core region biosynthetic process"/>
    <property type="evidence" value="ECO:0007669"/>
    <property type="project" value="UniProtKB-UniRule"/>
</dbReference>
<dbReference type="InterPro" id="IPR038107">
    <property type="entry name" value="Glycos_transf_N_sf"/>
</dbReference>
<keyword evidence="9" id="KW-1003">Cell membrane</keyword>
<evidence type="ECO:0000256" key="6">
    <source>
        <dbReference type="ARBA" id="ARBA00049183"/>
    </source>
</evidence>
<dbReference type="AlphaFoldDB" id="A0A5C7G7M2"/>
<feature type="domain" description="3-deoxy-D-manno-octulosonic-acid transferase N-terminal" evidence="10">
    <location>
        <begin position="34"/>
        <end position="213"/>
    </location>
</feature>
<evidence type="ECO:0000256" key="4">
    <source>
        <dbReference type="ARBA" id="ARBA00022679"/>
    </source>
</evidence>
<comment type="catalytic activity">
    <reaction evidence="6 9">
        <text>lipid IVA (E. coli) + CMP-3-deoxy-beta-D-manno-octulosonate = alpha-Kdo-(2-&gt;6)-lipid IVA (E. coli) + CMP + H(+)</text>
        <dbReference type="Rhea" id="RHEA:28066"/>
        <dbReference type="ChEBI" id="CHEBI:15378"/>
        <dbReference type="ChEBI" id="CHEBI:58603"/>
        <dbReference type="ChEBI" id="CHEBI:60364"/>
        <dbReference type="ChEBI" id="CHEBI:60377"/>
        <dbReference type="ChEBI" id="CHEBI:85987"/>
        <dbReference type="EC" id="2.4.99.12"/>
    </reaction>
</comment>
<comment type="similarity">
    <text evidence="9">Belongs to the glycosyltransferase group 1 family.</text>
</comment>
<feature type="active site" description="Proton acceptor" evidence="7">
    <location>
        <position position="61"/>
    </location>
</feature>
<evidence type="ECO:0000256" key="3">
    <source>
        <dbReference type="ARBA" id="ARBA00019077"/>
    </source>
</evidence>
<dbReference type="SUPFAM" id="SSF53756">
    <property type="entry name" value="UDP-Glycosyltransferase/glycogen phosphorylase"/>
    <property type="match status" value="1"/>
</dbReference>
<comment type="function">
    <text evidence="9">Involved in lipopolysaccharide (LPS) biosynthesis. Catalyzes the transfer of 3-deoxy-D-manno-octulosonate (Kdo) residue(s) from CMP-Kdo to lipid IV(A), the tetraacyldisaccharide-1,4'-bisphosphate precursor of lipid A.</text>
</comment>
<dbReference type="InterPro" id="IPR039901">
    <property type="entry name" value="Kdotransferase"/>
</dbReference>
<dbReference type="PANTHER" id="PTHR42755:SF1">
    <property type="entry name" value="3-DEOXY-D-MANNO-OCTULOSONIC ACID TRANSFERASE, MITOCHONDRIAL-RELATED"/>
    <property type="match status" value="1"/>
</dbReference>
<keyword evidence="4 9" id="KW-0808">Transferase</keyword>
<evidence type="ECO:0000256" key="1">
    <source>
        <dbReference type="ARBA" id="ARBA00004713"/>
    </source>
</evidence>
<dbReference type="Gene3D" id="3.40.50.2000">
    <property type="entry name" value="Glycogen Phosphorylase B"/>
    <property type="match status" value="1"/>
</dbReference>
<proteinExistence type="inferred from homology"/>
<gene>
    <name evidence="11" type="ORF">FVD38_02295</name>
</gene>